<evidence type="ECO:0000259" key="9">
    <source>
        <dbReference type="Pfam" id="PF13639"/>
    </source>
</evidence>
<dbReference type="EMBL" id="JASCZI010060421">
    <property type="protein sequence ID" value="MED6130708.1"/>
    <property type="molecule type" value="Genomic_DNA"/>
</dbReference>
<comment type="pathway">
    <text evidence="2">Protein modification; protein ubiquitination.</text>
</comment>
<keyword evidence="11" id="KW-1185">Reference proteome</keyword>
<dbReference type="EC" id="2.3.2.27" evidence="3"/>
<evidence type="ECO:0000256" key="8">
    <source>
        <dbReference type="ARBA" id="ARBA00022833"/>
    </source>
</evidence>
<dbReference type="InterPro" id="IPR001841">
    <property type="entry name" value="Znf_RING"/>
</dbReference>
<protein>
    <recommendedName>
        <fullName evidence="3">RING-type E3 ubiquitin transferase</fullName>
        <ecNumber evidence="3">2.3.2.27</ecNumber>
    </recommendedName>
</protein>
<name>A0ABU6S3S8_9FABA</name>
<keyword evidence="7" id="KW-0833">Ubl conjugation pathway</keyword>
<sequence>MCPNEFNDDETLHLIPKCSHMFHSDCIDAWLANHSTYPIPAPESNGLQISEITQINNGNDTGGGAMVNGLDGSLTGPAEGELGAVYVEAARGGAEPAAYEFDTETRPGGSTFARESNVRRGFRGVWVPGGATCSMYDLVGWTDEGSIGLPAGRQLTFLLRRGTRKWW</sequence>
<dbReference type="InterPro" id="IPR013083">
    <property type="entry name" value="Znf_RING/FYVE/PHD"/>
</dbReference>
<reference evidence="10 11" key="1">
    <citation type="journal article" date="2023" name="Plants (Basel)">
        <title>Bridging the Gap: Combining Genomics and Transcriptomics Approaches to Understand Stylosanthes scabra, an Orphan Legume from the Brazilian Caatinga.</title>
        <authorList>
            <person name="Ferreira-Neto J.R.C."/>
            <person name="da Silva M.D."/>
            <person name="Binneck E."/>
            <person name="de Melo N.F."/>
            <person name="da Silva R.H."/>
            <person name="de Melo A.L.T.M."/>
            <person name="Pandolfi V."/>
            <person name="Bustamante F.O."/>
            <person name="Brasileiro-Vidal A.C."/>
            <person name="Benko-Iseppon A.M."/>
        </authorList>
    </citation>
    <scope>NUCLEOTIDE SEQUENCE [LARGE SCALE GENOMIC DNA]</scope>
    <source>
        <tissue evidence="10">Leaves</tissue>
    </source>
</reference>
<comment type="caution">
    <text evidence="10">The sequence shown here is derived from an EMBL/GenBank/DDBJ whole genome shotgun (WGS) entry which is preliminary data.</text>
</comment>
<dbReference type="Pfam" id="PF13639">
    <property type="entry name" value="zf-RING_2"/>
    <property type="match status" value="1"/>
</dbReference>
<dbReference type="Proteomes" id="UP001341840">
    <property type="component" value="Unassembled WGS sequence"/>
</dbReference>
<organism evidence="10 11">
    <name type="scientific">Stylosanthes scabra</name>
    <dbReference type="NCBI Taxonomy" id="79078"/>
    <lineage>
        <taxon>Eukaryota</taxon>
        <taxon>Viridiplantae</taxon>
        <taxon>Streptophyta</taxon>
        <taxon>Embryophyta</taxon>
        <taxon>Tracheophyta</taxon>
        <taxon>Spermatophyta</taxon>
        <taxon>Magnoliopsida</taxon>
        <taxon>eudicotyledons</taxon>
        <taxon>Gunneridae</taxon>
        <taxon>Pentapetalae</taxon>
        <taxon>rosids</taxon>
        <taxon>fabids</taxon>
        <taxon>Fabales</taxon>
        <taxon>Fabaceae</taxon>
        <taxon>Papilionoideae</taxon>
        <taxon>50 kb inversion clade</taxon>
        <taxon>dalbergioids sensu lato</taxon>
        <taxon>Dalbergieae</taxon>
        <taxon>Pterocarpus clade</taxon>
        <taxon>Stylosanthes</taxon>
    </lineage>
</organism>
<keyword evidence="8" id="KW-0862">Zinc</keyword>
<evidence type="ECO:0000313" key="11">
    <source>
        <dbReference type="Proteomes" id="UP001341840"/>
    </source>
</evidence>
<evidence type="ECO:0000256" key="2">
    <source>
        <dbReference type="ARBA" id="ARBA00004906"/>
    </source>
</evidence>
<dbReference type="SUPFAM" id="SSF57850">
    <property type="entry name" value="RING/U-box"/>
    <property type="match status" value="1"/>
</dbReference>
<keyword evidence="6" id="KW-0863">Zinc-finger</keyword>
<dbReference type="InterPro" id="IPR044600">
    <property type="entry name" value="ATL1/ATL16-like"/>
</dbReference>
<keyword evidence="4" id="KW-0808">Transferase</keyword>
<dbReference type="PANTHER" id="PTHR46913">
    <property type="entry name" value="RING-H2 FINGER PROTEIN ATL16"/>
    <property type="match status" value="1"/>
</dbReference>
<evidence type="ECO:0000256" key="3">
    <source>
        <dbReference type="ARBA" id="ARBA00012483"/>
    </source>
</evidence>
<evidence type="ECO:0000256" key="4">
    <source>
        <dbReference type="ARBA" id="ARBA00022679"/>
    </source>
</evidence>
<proteinExistence type="predicted"/>
<dbReference type="Gene3D" id="3.30.40.10">
    <property type="entry name" value="Zinc/RING finger domain, C3HC4 (zinc finger)"/>
    <property type="match status" value="1"/>
</dbReference>
<gene>
    <name evidence="10" type="ORF">PIB30_003286</name>
</gene>
<evidence type="ECO:0000256" key="1">
    <source>
        <dbReference type="ARBA" id="ARBA00000900"/>
    </source>
</evidence>
<comment type="catalytic activity">
    <reaction evidence="1">
        <text>S-ubiquitinyl-[E2 ubiquitin-conjugating enzyme]-L-cysteine + [acceptor protein]-L-lysine = [E2 ubiquitin-conjugating enzyme]-L-cysteine + N(6)-ubiquitinyl-[acceptor protein]-L-lysine.</text>
        <dbReference type="EC" id="2.3.2.27"/>
    </reaction>
</comment>
<accession>A0ABU6S3S8</accession>
<evidence type="ECO:0000256" key="7">
    <source>
        <dbReference type="ARBA" id="ARBA00022786"/>
    </source>
</evidence>
<feature type="domain" description="RING-type" evidence="9">
    <location>
        <begin position="2"/>
        <end position="36"/>
    </location>
</feature>
<evidence type="ECO:0000256" key="6">
    <source>
        <dbReference type="ARBA" id="ARBA00022771"/>
    </source>
</evidence>
<evidence type="ECO:0000313" key="10">
    <source>
        <dbReference type="EMBL" id="MED6130708.1"/>
    </source>
</evidence>
<dbReference type="PANTHER" id="PTHR46913:SF22">
    <property type="entry name" value="RING-TYPE E3 UBIQUITIN TRANSFERASE"/>
    <property type="match status" value="1"/>
</dbReference>
<keyword evidence="5" id="KW-0479">Metal-binding</keyword>
<evidence type="ECO:0000256" key="5">
    <source>
        <dbReference type="ARBA" id="ARBA00022723"/>
    </source>
</evidence>